<dbReference type="PANTHER" id="PTHR43808">
    <property type="entry name" value="ACETYLORNITHINE DEACETYLASE"/>
    <property type="match status" value="1"/>
</dbReference>
<dbReference type="Pfam" id="PF01546">
    <property type="entry name" value="Peptidase_M20"/>
    <property type="match status" value="1"/>
</dbReference>
<reference evidence="6 7" key="1">
    <citation type="submission" date="2016-02" db="EMBL/GenBank/DDBJ databases">
        <title>Anaerosporomusa subterraneum gen. nov., sp. nov., a spore-forming obligate anaerobe isolated from saprolite.</title>
        <authorList>
            <person name="Choi J.K."/>
            <person name="Shah M."/>
            <person name="Yee N."/>
        </authorList>
    </citation>
    <scope>NUCLEOTIDE SEQUENCE [LARGE SCALE GENOMIC DNA]</scope>
    <source>
        <strain evidence="6 7">RU4</strain>
    </source>
</reference>
<evidence type="ECO:0000256" key="2">
    <source>
        <dbReference type="ARBA" id="ARBA00022723"/>
    </source>
</evidence>
<dbReference type="Gene3D" id="3.30.70.360">
    <property type="match status" value="1"/>
</dbReference>
<dbReference type="EMBL" id="LSGP01000006">
    <property type="protein sequence ID" value="KYZ77863.1"/>
    <property type="molecule type" value="Genomic_DNA"/>
</dbReference>
<dbReference type="InterPro" id="IPR001261">
    <property type="entry name" value="ArgE/DapE_CS"/>
</dbReference>
<keyword evidence="4" id="KW-0862">Zinc</keyword>
<dbReference type="Proteomes" id="UP000076268">
    <property type="component" value="Unassembled WGS sequence"/>
</dbReference>
<dbReference type="STRING" id="1794912.AXX12_17545"/>
<dbReference type="AlphaFoldDB" id="A0A154BV10"/>
<dbReference type="InterPro" id="IPR002933">
    <property type="entry name" value="Peptidase_M20"/>
</dbReference>
<evidence type="ECO:0000313" key="7">
    <source>
        <dbReference type="Proteomes" id="UP000076268"/>
    </source>
</evidence>
<protein>
    <recommendedName>
        <fullName evidence="5">Peptidase M20 dimerisation domain-containing protein</fullName>
    </recommendedName>
</protein>
<evidence type="ECO:0000313" key="6">
    <source>
        <dbReference type="EMBL" id="KYZ77863.1"/>
    </source>
</evidence>
<keyword evidence="7" id="KW-1185">Reference proteome</keyword>
<dbReference type="GO" id="GO:0046872">
    <property type="term" value="F:metal ion binding"/>
    <property type="evidence" value="ECO:0007669"/>
    <property type="project" value="UniProtKB-KW"/>
</dbReference>
<name>A0A154BV10_ANASB</name>
<keyword evidence="3" id="KW-0378">Hydrolase</keyword>
<dbReference type="Gene3D" id="3.40.630.10">
    <property type="entry name" value="Zn peptidases"/>
    <property type="match status" value="1"/>
</dbReference>
<dbReference type="InterPro" id="IPR036264">
    <property type="entry name" value="Bact_exopeptidase_dim_dom"/>
</dbReference>
<dbReference type="SUPFAM" id="SSF55031">
    <property type="entry name" value="Bacterial exopeptidase dimerisation domain"/>
    <property type="match status" value="1"/>
</dbReference>
<dbReference type="PANTHER" id="PTHR43808:SF9">
    <property type="entry name" value="BLL0789 PROTEIN"/>
    <property type="match status" value="1"/>
</dbReference>
<accession>A0A154BV10</accession>
<organism evidence="6 7">
    <name type="scientific">Anaerosporomusa subterranea</name>
    <dbReference type="NCBI Taxonomy" id="1794912"/>
    <lineage>
        <taxon>Bacteria</taxon>
        <taxon>Bacillati</taxon>
        <taxon>Bacillota</taxon>
        <taxon>Negativicutes</taxon>
        <taxon>Acetonemataceae</taxon>
        <taxon>Anaerosporomusa</taxon>
    </lineage>
</organism>
<gene>
    <name evidence="6" type="ORF">AXX12_17545</name>
</gene>
<comment type="cofactor">
    <cofactor evidence="1">
        <name>Zn(2+)</name>
        <dbReference type="ChEBI" id="CHEBI:29105"/>
    </cofactor>
</comment>
<evidence type="ECO:0000259" key="5">
    <source>
        <dbReference type="Pfam" id="PF07687"/>
    </source>
</evidence>
<dbReference type="PROSITE" id="PS00758">
    <property type="entry name" value="ARGE_DAPE_CPG2_1"/>
    <property type="match status" value="1"/>
</dbReference>
<evidence type="ECO:0000256" key="1">
    <source>
        <dbReference type="ARBA" id="ARBA00001947"/>
    </source>
</evidence>
<dbReference type="Pfam" id="PF07687">
    <property type="entry name" value="M20_dimer"/>
    <property type="match status" value="1"/>
</dbReference>
<comment type="caution">
    <text evidence="6">The sequence shown here is derived from an EMBL/GenBank/DDBJ whole genome shotgun (WGS) entry which is preliminary data.</text>
</comment>
<dbReference type="InterPro" id="IPR011650">
    <property type="entry name" value="Peptidase_M20_dimer"/>
</dbReference>
<dbReference type="RefSeq" id="WP_066237789.1">
    <property type="nucleotide sequence ID" value="NZ_LSGP01000006.1"/>
</dbReference>
<dbReference type="GO" id="GO:0016787">
    <property type="term" value="F:hydrolase activity"/>
    <property type="evidence" value="ECO:0007669"/>
    <property type="project" value="UniProtKB-KW"/>
</dbReference>
<evidence type="ECO:0000256" key="4">
    <source>
        <dbReference type="ARBA" id="ARBA00022833"/>
    </source>
</evidence>
<dbReference type="InterPro" id="IPR050072">
    <property type="entry name" value="Peptidase_M20A"/>
</dbReference>
<dbReference type="SUPFAM" id="SSF53187">
    <property type="entry name" value="Zn-dependent exopeptidases"/>
    <property type="match status" value="1"/>
</dbReference>
<proteinExistence type="predicted"/>
<sequence>MESKQVKDWVESNLDKFIHDLETITNIDSGNGDPEGTDQVAKIVGGWLEAIGASIEYRKNDRSTHTIARIKGKGSLRLLLIAHIDTVFAKGEAARRPFRIDENKIAYGPGVGDDKATVIQTIYSMKVLKELGFDAFGEIILYYNGEEEGGSPTAEAIVAELSQQADLAIIMDTARPNWGIVTQRKGSANYDIKIEGIEGHHGNSSHHCASAIMELGNQISQLFQMASSLPAHPASYTREALEERGIQDHGQFIPENTINVGVIGSSNQKINVIPKDAFAKLNVRCFKVAEQERLDSEIKALANKTTVPGTKVTVTGGIQTGPMEKTAQVQKLVDLYKGIVKREYNADVVEWIAGGITDGNRSAKYIPTIDALGVENYDEHTDHETVDLKTAVPRTVALTLFIQVVTKHWPLA</sequence>
<keyword evidence="2" id="KW-0479">Metal-binding</keyword>
<evidence type="ECO:0000256" key="3">
    <source>
        <dbReference type="ARBA" id="ARBA00022801"/>
    </source>
</evidence>
<feature type="domain" description="Peptidase M20 dimerisation" evidence="5">
    <location>
        <begin position="183"/>
        <end position="307"/>
    </location>
</feature>